<evidence type="ECO:0000313" key="2">
    <source>
        <dbReference type="Proteomes" id="UP001600650"/>
    </source>
</evidence>
<evidence type="ECO:0008006" key="3">
    <source>
        <dbReference type="Google" id="ProtNLM"/>
    </source>
</evidence>
<organism evidence="1 2">
    <name type="scientific">Streptomyces cellulosae</name>
    <dbReference type="NCBI Taxonomy" id="1968"/>
    <lineage>
        <taxon>Bacteria</taxon>
        <taxon>Bacillati</taxon>
        <taxon>Actinomycetota</taxon>
        <taxon>Actinomycetes</taxon>
        <taxon>Kitasatosporales</taxon>
        <taxon>Streptomycetaceae</taxon>
        <taxon>Streptomyces</taxon>
    </lineage>
</organism>
<keyword evidence="2" id="KW-1185">Reference proteome</keyword>
<reference evidence="1 2" key="1">
    <citation type="submission" date="2024-09" db="EMBL/GenBank/DDBJ databases">
        <title>The Natural Products Discovery Center: Release of the First 8490 Sequenced Strains for Exploring Actinobacteria Biosynthetic Diversity.</title>
        <authorList>
            <person name="Kalkreuter E."/>
            <person name="Kautsar S.A."/>
            <person name="Yang D."/>
            <person name="Bader C.D."/>
            <person name="Teijaro C.N."/>
            <person name="Fluegel L."/>
            <person name="Davis C.M."/>
            <person name="Simpson J.R."/>
            <person name="Lauterbach L."/>
            <person name="Steele A.D."/>
            <person name="Gui C."/>
            <person name="Meng S."/>
            <person name="Li G."/>
            <person name="Viehrig K."/>
            <person name="Ye F."/>
            <person name="Su P."/>
            <person name="Kiefer A.F."/>
            <person name="Nichols A."/>
            <person name="Cepeda A.J."/>
            <person name="Yan W."/>
            <person name="Fan B."/>
            <person name="Jiang Y."/>
            <person name="Adhikari A."/>
            <person name="Zheng C.-J."/>
            <person name="Schuster L."/>
            <person name="Cowan T.M."/>
            <person name="Smanski M.J."/>
            <person name="Chevrette M.G."/>
            <person name="De Carvalho L.P.S."/>
            <person name="Shen B."/>
        </authorList>
    </citation>
    <scope>NUCLEOTIDE SEQUENCE [LARGE SCALE GENOMIC DNA]</scope>
    <source>
        <strain evidence="1 2">NPDC057399</strain>
    </source>
</reference>
<name>A0ABW6JDH7_STRCE</name>
<protein>
    <recommendedName>
        <fullName evidence="3">Head-to-tail adaptor</fullName>
    </recommendedName>
</protein>
<comment type="caution">
    <text evidence="1">The sequence shown here is derived from an EMBL/GenBank/DDBJ whole genome shotgun (WGS) entry which is preliminary data.</text>
</comment>
<dbReference type="Proteomes" id="UP001600650">
    <property type="component" value="Unassembled WGS sequence"/>
</dbReference>
<dbReference type="EMBL" id="JBHVBU010000021">
    <property type="protein sequence ID" value="MFE7963414.1"/>
    <property type="molecule type" value="Genomic_DNA"/>
</dbReference>
<accession>A0ABW6JDH7</accession>
<dbReference type="RefSeq" id="WP_381726216.1">
    <property type="nucleotide sequence ID" value="NZ_JBHVBU010000021.1"/>
</dbReference>
<sequence>MPIIDPGPRDWEPEEDGPCGLWPIDTECCPDWPEDQCEWTTRHLLAVEIATDLLWRLTAGRYGLCAQLIRPCRRSCITPDWLQLDGRSGRLLRPVNFGGRWFNIGCGCVADDCGCGPVDAIDLPGPVHDVVEVRIDGEPLSVGKWRLQRMGPRSRLLRTDGGSWPTCQDMARPDTEPGTWSVMYLRGRKVPAAGIRAVSTLACEVLKQCTGQPCRLPDRVKSVTREGISYAVYDPGEDLDKGLTGLREVDAWIRAVNPYQHTQAPAVFSLDLPAAPEHQRGRWDHQ</sequence>
<gene>
    <name evidence="1" type="ORF">ACFU0X_10225</name>
</gene>
<evidence type="ECO:0000313" key="1">
    <source>
        <dbReference type="EMBL" id="MFE7963414.1"/>
    </source>
</evidence>
<proteinExistence type="predicted"/>